<accession>A0AC34F8M6</accession>
<sequence length="1088" mass="123426">MFLFYLFKQQIIGGQECFEQQYANYEADLGSVHKIQRIAVVAPLGAYYLYSRISEDHDVPIYKENGQKQVIYSSTSSSNVEWLHLNLLTQSLRIVPVFDKPSDEASPLILITACKYSSRPIYFDAQPYTVDSFKAGLVSMYENELIVTFRTFENGVFFFSVADQGDMLIAQIIGGVIETIFDFGSLSRTSLTAGKALNDGEWHEMKWSHQFDSVQLFIDGILMNQTTPSGLYRKLDFNFQIEIGGRPEDQYSADIETSYHGCLARMQLNNIDLLAFAPPSYRECQMPRPQLLTIQSGAVQIPYSFLPFAFEFRVLPLPSSLLTIFDTNNNTLIEVLIDANQTLSLETEKQQIKQLSLPIIEITDGNWHSLSVKLRGGRLDVDVDGLTVLWLEGNVVRKIGLRMAFFRLSSPGCYRSATVDLKSATIISGKAVKGQCMFVEKCLPNPCENGGKCLQTGLEEFKCICQDFYGGRYCHTSLLPRSCEDFRATEKTRPRHHPIVRHFLKKSSNDKVQNITIDLDGGGPLKPFKVKCTTAVNEKDLKLLDDSDDWTILEHFSIDPEGNYVRDQEVSVTGETEPGAVRKEMTYLIGNNELDRFVEGFENCRQYMKFECKGGTKLMTYNNERRPSTWYATRNGQHGLQWADAPPYSRMCSCAMNASCSQHSMCNCDSGRDGIDEGYNTHSQLLPIMQLFVGGTGYKTSASVTIGPLQCARRYVYETITFVDRNQHLVGSQSFTENVFDIYFHARFSHSQMTIWTWESANSERWFQIFIRGGKIVGQIVNAGRTNEIVSDAIVNDDKWHSIYWEVDPNSMKLIIDGQEKLLTSFYLLPTTYTYIIGSRTTRGNAGFAGQIKGLYICGKEIEIGQMVRKQNPLGIQLGATGYCQVNRCSNNGTCEEFYDTYKCNCSSSPFGGEKCEQEVGMWVPLGSKIYIPWQHPDQMATCYRMNVYTNSNNVSLIKSKAHFAESSFNMSIDNFGFLNVLIYDGFFFLHNQTYKKQIINDDKTKDIEFCASLKEFNLKLNGEKAIHLEGNFSFFVSLNSWDFLDKNFTGCVSRLQVGSTFPLKNPKDSRLRYKGKLKFGSCPYDHL</sequence>
<dbReference type="Proteomes" id="UP000887579">
    <property type="component" value="Unplaced"/>
</dbReference>
<proteinExistence type="predicted"/>
<organism evidence="1 2">
    <name type="scientific">Panagrolaimus sp. ES5</name>
    <dbReference type="NCBI Taxonomy" id="591445"/>
    <lineage>
        <taxon>Eukaryota</taxon>
        <taxon>Metazoa</taxon>
        <taxon>Ecdysozoa</taxon>
        <taxon>Nematoda</taxon>
        <taxon>Chromadorea</taxon>
        <taxon>Rhabditida</taxon>
        <taxon>Tylenchina</taxon>
        <taxon>Panagrolaimomorpha</taxon>
        <taxon>Panagrolaimoidea</taxon>
        <taxon>Panagrolaimidae</taxon>
        <taxon>Panagrolaimus</taxon>
    </lineage>
</organism>
<evidence type="ECO:0000313" key="2">
    <source>
        <dbReference type="WBParaSite" id="ES5_v2.g13638.t1"/>
    </source>
</evidence>
<dbReference type="WBParaSite" id="ES5_v2.g13638.t1">
    <property type="protein sequence ID" value="ES5_v2.g13638.t1"/>
    <property type="gene ID" value="ES5_v2.g13638"/>
</dbReference>
<reference evidence="2" key="1">
    <citation type="submission" date="2022-11" db="UniProtKB">
        <authorList>
            <consortium name="WormBaseParasite"/>
        </authorList>
    </citation>
    <scope>IDENTIFICATION</scope>
</reference>
<protein>
    <submittedName>
        <fullName evidence="2">Uncharacterized protein</fullName>
    </submittedName>
</protein>
<name>A0AC34F8M6_9BILA</name>
<evidence type="ECO:0000313" key="1">
    <source>
        <dbReference type="Proteomes" id="UP000887579"/>
    </source>
</evidence>